<name>A0ABD1QX80_9LAMI</name>
<evidence type="ECO:0000259" key="4">
    <source>
        <dbReference type="SMART" id="SM00043"/>
    </source>
</evidence>
<dbReference type="InterPro" id="IPR000010">
    <property type="entry name" value="Cystatin_dom"/>
</dbReference>
<dbReference type="InterPro" id="IPR027214">
    <property type="entry name" value="Cystatin"/>
</dbReference>
<evidence type="ECO:0000256" key="3">
    <source>
        <dbReference type="RuleBase" id="RU362130"/>
    </source>
</evidence>
<dbReference type="PANTHER" id="PTHR11413:SF110">
    <property type="entry name" value="CYSTEINE PROTEINASE INHIBITOR 6"/>
    <property type="match status" value="1"/>
</dbReference>
<dbReference type="SMART" id="SM00043">
    <property type="entry name" value="CY"/>
    <property type="match status" value="1"/>
</dbReference>
<reference evidence="6" key="1">
    <citation type="submission" date="2024-07" db="EMBL/GenBank/DDBJ databases">
        <title>Two chromosome-level genome assemblies of Korean endemic species Abeliophyllum distichum and Forsythia ovata (Oleaceae).</title>
        <authorList>
            <person name="Jang H."/>
        </authorList>
    </citation>
    <scope>NUCLEOTIDE SEQUENCE [LARGE SCALE GENOMIC DNA]</scope>
</reference>
<organism evidence="5 6">
    <name type="scientific">Abeliophyllum distichum</name>
    <dbReference type="NCBI Taxonomy" id="126358"/>
    <lineage>
        <taxon>Eukaryota</taxon>
        <taxon>Viridiplantae</taxon>
        <taxon>Streptophyta</taxon>
        <taxon>Embryophyta</taxon>
        <taxon>Tracheophyta</taxon>
        <taxon>Spermatophyta</taxon>
        <taxon>Magnoliopsida</taxon>
        <taxon>eudicotyledons</taxon>
        <taxon>Gunneridae</taxon>
        <taxon>Pentapetalae</taxon>
        <taxon>asterids</taxon>
        <taxon>lamiids</taxon>
        <taxon>Lamiales</taxon>
        <taxon>Oleaceae</taxon>
        <taxon>Forsythieae</taxon>
        <taxon>Abeliophyllum</taxon>
    </lineage>
</organism>
<dbReference type="Pfam" id="PF16845">
    <property type="entry name" value="SQAPI"/>
    <property type="match status" value="1"/>
</dbReference>
<comment type="similarity">
    <text evidence="3">Belongs to the cystatin family. Phytocystatin subfamily.</text>
</comment>
<dbReference type="CDD" id="cd00042">
    <property type="entry name" value="CY"/>
    <property type="match status" value="1"/>
</dbReference>
<dbReference type="SUPFAM" id="SSF54403">
    <property type="entry name" value="Cystatin/monellin"/>
    <property type="match status" value="1"/>
</dbReference>
<comment type="caution">
    <text evidence="5">The sequence shown here is derived from an EMBL/GenBank/DDBJ whole genome shotgun (WGS) entry which is preliminary data.</text>
</comment>
<evidence type="ECO:0000313" key="6">
    <source>
        <dbReference type="Proteomes" id="UP001604336"/>
    </source>
</evidence>
<keyword evidence="2 3" id="KW-0789">Thiol protease inhibitor</keyword>
<dbReference type="GO" id="GO:0004869">
    <property type="term" value="F:cysteine-type endopeptidase inhibitor activity"/>
    <property type="evidence" value="ECO:0007669"/>
    <property type="project" value="UniProtKB-KW"/>
</dbReference>
<evidence type="ECO:0000256" key="1">
    <source>
        <dbReference type="ARBA" id="ARBA00022690"/>
    </source>
</evidence>
<evidence type="ECO:0000256" key="2">
    <source>
        <dbReference type="ARBA" id="ARBA00022704"/>
    </source>
</evidence>
<dbReference type="Gene3D" id="3.10.450.10">
    <property type="match status" value="1"/>
</dbReference>
<accession>A0ABD1QX80</accession>
<protein>
    <recommendedName>
        <fullName evidence="3">Cysteine proteinase inhibitor</fullName>
    </recommendedName>
</protein>
<dbReference type="InterPro" id="IPR046350">
    <property type="entry name" value="Cystatin_sf"/>
</dbReference>
<dbReference type="AlphaFoldDB" id="A0ABD1QX80"/>
<dbReference type="Proteomes" id="UP001604336">
    <property type="component" value="Unassembled WGS sequence"/>
</dbReference>
<evidence type="ECO:0000313" key="5">
    <source>
        <dbReference type="EMBL" id="KAL2480805.1"/>
    </source>
</evidence>
<proteinExistence type="inferred from homology"/>
<keyword evidence="1 3" id="KW-0646">Protease inhibitor</keyword>
<feature type="domain" description="Cystatin" evidence="4">
    <location>
        <begin position="28"/>
        <end position="110"/>
    </location>
</feature>
<sequence length="110" mass="12356">MILVISAFFEFGFCQEDGFIKTKAGSAITLGGVQDLKEIQNSAEIESIGRFAVQEHNKNENSLLEFARVVKAKEQVVAGKIYHLSLEIMVLNEVIEYYVRLFASQGNKRV</sequence>
<dbReference type="EMBL" id="JBFOLK010000010">
    <property type="protein sequence ID" value="KAL2480805.1"/>
    <property type="molecule type" value="Genomic_DNA"/>
</dbReference>
<keyword evidence="6" id="KW-1185">Reference proteome</keyword>
<gene>
    <name evidence="5" type="ORF">Adt_33771</name>
</gene>
<dbReference type="PANTHER" id="PTHR11413">
    <property type="entry name" value="CYSTATIN FAMILY MEMBER"/>
    <property type="match status" value="1"/>
</dbReference>